<organism evidence="2 3">
    <name type="scientific">Neobacillus ginsengisoli</name>
    <dbReference type="NCBI Taxonomy" id="904295"/>
    <lineage>
        <taxon>Bacteria</taxon>
        <taxon>Bacillati</taxon>
        <taxon>Bacillota</taxon>
        <taxon>Bacilli</taxon>
        <taxon>Bacillales</taxon>
        <taxon>Bacillaceae</taxon>
        <taxon>Neobacillus</taxon>
    </lineage>
</organism>
<dbReference type="Gene3D" id="3.10.450.50">
    <property type="match status" value="1"/>
</dbReference>
<dbReference type="RefSeq" id="WP_307410092.1">
    <property type="nucleotide sequence ID" value="NZ_JAUSTW010000006.1"/>
</dbReference>
<evidence type="ECO:0000259" key="1">
    <source>
        <dbReference type="Pfam" id="PF13577"/>
    </source>
</evidence>
<gene>
    <name evidence="2" type="ORF">J2S10_003523</name>
</gene>
<sequence>METVSMQTILNKFSIMETISKFYYFADHREWDNLRKLFTDQLTIDYTSLAGGEPVKLDAETLVKHWEPVLSKYKTEH</sequence>
<dbReference type="InterPro" id="IPR037401">
    <property type="entry name" value="SnoaL-like"/>
</dbReference>
<dbReference type="EMBL" id="JAUSTW010000006">
    <property type="protein sequence ID" value="MDQ0200334.1"/>
    <property type="molecule type" value="Genomic_DNA"/>
</dbReference>
<protein>
    <recommendedName>
        <fullName evidence="1">SnoaL-like domain-containing protein</fullName>
    </recommendedName>
</protein>
<accession>A0ABT9XXV3</accession>
<keyword evidence="3" id="KW-1185">Reference proteome</keyword>
<dbReference type="InterPro" id="IPR032710">
    <property type="entry name" value="NTF2-like_dom_sf"/>
</dbReference>
<evidence type="ECO:0000313" key="2">
    <source>
        <dbReference type="EMBL" id="MDQ0200334.1"/>
    </source>
</evidence>
<dbReference type="Pfam" id="PF13577">
    <property type="entry name" value="SnoaL_4"/>
    <property type="match status" value="1"/>
</dbReference>
<proteinExistence type="predicted"/>
<feature type="domain" description="SnoaL-like" evidence="1">
    <location>
        <begin position="14"/>
        <end position="53"/>
    </location>
</feature>
<comment type="caution">
    <text evidence="2">The sequence shown here is derived from an EMBL/GenBank/DDBJ whole genome shotgun (WGS) entry which is preliminary data.</text>
</comment>
<dbReference type="Proteomes" id="UP001224122">
    <property type="component" value="Unassembled WGS sequence"/>
</dbReference>
<reference evidence="2 3" key="1">
    <citation type="submission" date="2023-07" db="EMBL/GenBank/DDBJ databases">
        <title>Genomic Encyclopedia of Type Strains, Phase IV (KMG-IV): sequencing the most valuable type-strain genomes for metagenomic binning, comparative biology and taxonomic classification.</title>
        <authorList>
            <person name="Goeker M."/>
        </authorList>
    </citation>
    <scope>NUCLEOTIDE SEQUENCE [LARGE SCALE GENOMIC DNA]</scope>
    <source>
        <strain evidence="2 3">DSM 27594</strain>
    </source>
</reference>
<name>A0ABT9XXV3_9BACI</name>
<dbReference type="SUPFAM" id="SSF54427">
    <property type="entry name" value="NTF2-like"/>
    <property type="match status" value="1"/>
</dbReference>
<evidence type="ECO:0000313" key="3">
    <source>
        <dbReference type="Proteomes" id="UP001224122"/>
    </source>
</evidence>